<gene>
    <name evidence="1" type="ORF">KC01_LOCUS41749</name>
</gene>
<proteinExistence type="predicted"/>
<dbReference type="Proteomes" id="UP001497482">
    <property type="component" value="Chromosome 9"/>
</dbReference>
<accession>A0AAV2MRE0</accession>
<evidence type="ECO:0000313" key="1">
    <source>
        <dbReference type="EMBL" id="CAL1615883.1"/>
    </source>
</evidence>
<sequence length="81" mass="8982">MQAKGVTEDLKQHASCQQVGSMQTGSGHLFIICTKWASRSGPVSPVSDQSRAPVTCSCVYCQHNPMLRQLGEQEKARRYRT</sequence>
<organism evidence="1 2">
    <name type="scientific">Knipowitschia caucasica</name>
    <name type="common">Caucasian dwarf goby</name>
    <name type="synonym">Pomatoschistus caucasicus</name>
    <dbReference type="NCBI Taxonomy" id="637954"/>
    <lineage>
        <taxon>Eukaryota</taxon>
        <taxon>Metazoa</taxon>
        <taxon>Chordata</taxon>
        <taxon>Craniata</taxon>
        <taxon>Vertebrata</taxon>
        <taxon>Euteleostomi</taxon>
        <taxon>Actinopterygii</taxon>
        <taxon>Neopterygii</taxon>
        <taxon>Teleostei</taxon>
        <taxon>Neoteleostei</taxon>
        <taxon>Acanthomorphata</taxon>
        <taxon>Gobiaria</taxon>
        <taxon>Gobiiformes</taxon>
        <taxon>Gobioidei</taxon>
        <taxon>Gobiidae</taxon>
        <taxon>Gobiinae</taxon>
        <taxon>Knipowitschia</taxon>
    </lineage>
</organism>
<protein>
    <submittedName>
        <fullName evidence="1">Uncharacterized protein</fullName>
    </submittedName>
</protein>
<evidence type="ECO:0000313" key="2">
    <source>
        <dbReference type="Proteomes" id="UP001497482"/>
    </source>
</evidence>
<dbReference type="EMBL" id="OZ035831">
    <property type="protein sequence ID" value="CAL1615883.1"/>
    <property type="molecule type" value="Genomic_DNA"/>
</dbReference>
<dbReference type="AlphaFoldDB" id="A0AAV2MRE0"/>
<reference evidence="1 2" key="1">
    <citation type="submission" date="2024-04" db="EMBL/GenBank/DDBJ databases">
        <authorList>
            <person name="Waldvogel A.-M."/>
            <person name="Schoenle A."/>
        </authorList>
    </citation>
    <scope>NUCLEOTIDE SEQUENCE [LARGE SCALE GENOMIC DNA]</scope>
</reference>
<keyword evidence="2" id="KW-1185">Reference proteome</keyword>
<name>A0AAV2MRE0_KNICA</name>